<dbReference type="EMBL" id="HBUF01133420">
    <property type="protein sequence ID" value="CAG6644739.1"/>
    <property type="molecule type" value="Transcribed_RNA"/>
</dbReference>
<evidence type="ECO:0000256" key="3">
    <source>
        <dbReference type="ARBA" id="ARBA00061655"/>
    </source>
</evidence>
<dbReference type="EMBL" id="HBUF01133426">
    <property type="protein sequence ID" value="CAG6644757.1"/>
    <property type="molecule type" value="Transcribed_RNA"/>
</dbReference>
<dbReference type="EMBL" id="HBUF01133425">
    <property type="protein sequence ID" value="CAG6644754.1"/>
    <property type="molecule type" value="Transcribed_RNA"/>
</dbReference>
<dbReference type="Gene3D" id="1.10.418.10">
    <property type="entry name" value="Calponin-like domain"/>
    <property type="match status" value="1"/>
</dbReference>
<accession>A0A8D8R8B2</accession>
<dbReference type="EMBL" id="HBUF01133424">
    <property type="protein sequence ID" value="CAG6644751.1"/>
    <property type="molecule type" value="Transcribed_RNA"/>
</dbReference>
<dbReference type="EMBL" id="HBUF01133430">
    <property type="protein sequence ID" value="CAG6644769.1"/>
    <property type="molecule type" value="Transcribed_RNA"/>
</dbReference>
<dbReference type="Pfam" id="PF00307">
    <property type="entry name" value="CH"/>
    <property type="match status" value="1"/>
</dbReference>
<dbReference type="EMBL" id="HBUF01133421">
    <property type="protein sequence ID" value="CAG6644742.1"/>
    <property type="molecule type" value="Transcribed_RNA"/>
</dbReference>
<name>A0A8D8R8B2_9HEMI</name>
<dbReference type="EMBL" id="HBUF01133427">
    <property type="protein sequence ID" value="CAG6644760.1"/>
    <property type="molecule type" value="Transcribed_RNA"/>
</dbReference>
<dbReference type="PANTHER" id="PTHR23167:SF88">
    <property type="entry name" value="CALPONIN-HOMOLOGY (CH) DOMAIN-CONTAINING PROTEIN"/>
    <property type="match status" value="1"/>
</dbReference>
<evidence type="ECO:0000259" key="4">
    <source>
        <dbReference type="PROSITE" id="PS50021"/>
    </source>
</evidence>
<dbReference type="InterPro" id="IPR050540">
    <property type="entry name" value="F-actin_Monoox_Mical"/>
</dbReference>
<proteinExistence type="inferred from homology"/>
<reference evidence="5" key="1">
    <citation type="submission" date="2021-05" db="EMBL/GenBank/DDBJ databases">
        <authorList>
            <person name="Alioto T."/>
            <person name="Alioto T."/>
            <person name="Gomez Garrido J."/>
        </authorList>
    </citation>
    <scope>NUCLEOTIDE SEQUENCE</scope>
</reference>
<dbReference type="AlphaFoldDB" id="A0A8D8R8B2"/>
<dbReference type="EMBL" id="HBUF01133429">
    <property type="protein sequence ID" value="CAG6644766.1"/>
    <property type="molecule type" value="Transcribed_RNA"/>
</dbReference>
<keyword evidence="1" id="KW-0597">Phosphoprotein</keyword>
<dbReference type="EMBL" id="HBUF01133422">
    <property type="protein sequence ID" value="CAG6644745.1"/>
    <property type="molecule type" value="Transcribed_RNA"/>
</dbReference>
<dbReference type="PANTHER" id="PTHR23167">
    <property type="entry name" value="CALPONIN HOMOLOGY DOMAIN-CONTAINING PROTEIN DDB_G0272472-RELATED"/>
    <property type="match status" value="1"/>
</dbReference>
<protein>
    <submittedName>
        <fullName evidence="5">Smoothelin</fullName>
    </submittedName>
</protein>
<sequence length="129" mass="15363">MFKISDPKLARSASSIKDRMLSWVKAQTAEYKNVQIDNFSTSWNDGMAFCALIHHFYPTAFEFDKLSPQHRRHNFELAFRVAEEQADLMPLLDVEDMVVMKRPDWKCVFTYVQTFYRRFHSDPRAEKVY</sequence>
<dbReference type="FunFam" id="1.10.418.10:FF:000009">
    <property type="entry name" value="smoothelin isoform X2"/>
    <property type="match status" value="1"/>
</dbReference>
<dbReference type="SUPFAM" id="SSF47576">
    <property type="entry name" value="Calponin-homology domain, CH-domain"/>
    <property type="match status" value="1"/>
</dbReference>
<evidence type="ECO:0000313" key="5">
    <source>
        <dbReference type="EMBL" id="CAG6644760.1"/>
    </source>
</evidence>
<organism evidence="5">
    <name type="scientific">Cacopsylla melanoneura</name>
    <dbReference type="NCBI Taxonomy" id="428564"/>
    <lineage>
        <taxon>Eukaryota</taxon>
        <taxon>Metazoa</taxon>
        <taxon>Ecdysozoa</taxon>
        <taxon>Arthropoda</taxon>
        <taxon>Hexapoda</taxon>
        <taxon>Insecta</taxon>
        <taxon>Pterygota</taxon>
        <taxon>Neoptera</taxon>
        <taxon>Paraneoptera</taxon>
        <taxon>Hemiptera</taxon>
        <taxon>Sternorrhyncha</taxon>
        <taxon>Psylloidea</taxon>
        <taxon>Psyllidae</taxon>
        <taxon>Psyllinae</taxon>
        <taxon>Cacopsylla</taxon>
    </lineage>
</organism>
<evidence type="ECO:0000256" key="1">
    <source>
        <dbReference type="ARBA" id="ARBA00022553"/>
    </source>
</evidence>
<dbReference type="InterPro" id="IPR001715">
    <property type="entry name" value="CH_dom"/>
</dbReference>
<feature type="domain" description="Calponin-homology (CH)" evidence="4">
    <location>
        <begin position="14"/>
        <end position="120"/>
    </location>
</feature>
<dbReference type="InterPro" id="IPR036872">
    <property type="entry name" value="CH_dom_sf"/>
</dbReference>
<dbReference type="PROSITE" id="PS50021">
    <property type="entry name" value="CH"/>
    <property type="match status" value="1"/>
</dbReference>
<keyword evidence="2" id="KW-0175">Coiled coil</keyword>
<dbReference type="SMART" id="SM00033">
    <property type="entry name" value="CH"/>
    <property type="match status" value="1"/>
</dbReference>
<evidence type="ECO:0000256" key="2">
    <source>
        <dbReference type="ARBA" id="ARBA00023054"/>
    </source>
</evidence>
<comment type="similarity">
    <text evidence="3">Belongs to the smoothelin family.</text>
</comment>